<comment type="caution">
    <text evidence="6">The sequence shown here is derived from an EMBL/GenBank/DDBJ whole genome shotgun (WGS) entry which is preliminary data.</text>
</comment>
<dbReference type="InterPro" id="IPR036866">
    <property type="entry name" value="RibonucZ/Hydroxyglut_hydro"/>
</dbReference>
<dbReference type="Pfam" id="PF00753">
    <property type="entry name" value="Lactamase_B"/>
    <property type="match status" value="1"/>
</dbReference>
<name>X1Q851_9ZZZZ</name>
<dbReference type="PANTHER" id="PTHR46233">
    <property type="entry name" value="HYDROXYACYLGLUTATHIONE HYDROLASE GLOC"/>
    <property type="match status" value="1"/>
</dbReference>
<feature type="non-terminal residue" evidence="6">
    <location>
        <position position="1"/>
    </location>
</feature>
<evidence type="ECO:0000256" key="4">
    <source>
        <dbReference type="ARBA" id="ARBA00022833"/>
    </source>
</evidence>
<dbReference type="SMART" id="SM00849">
    <property type="entry name" value="Lactamase_B"/>
    <property type="match status" value="1"/>
</dbReference>
<reference evidence="6" key="1">
    <citation type="journal article" date="2014" name="Front. Microbiol.">
        <title>High frequency of phylogenetically diverse reductive dehalogenase-homologous genes in deep subseafloor sedimentary metagenomes.</title>
        <authorList>
            <person name="Kawai M."/>
            <person name="Futagami T."/>
            <person name="Toyoda A."/>
            <person name="Takaki Y."/>
            <person name="Nishi S."/>
            <person name="Hori S."/>
            <person name="Arai W."/>
            <person name="Tsubouchi T."/>
            <person name="Morono Y."/>
            <person name="Uchiyama I."/>
            <person name="Ito T."/>
            <person name="Fujiyama A."/>
            <person name="Inagaki F."/>
            <person name="Takami H."/>
        </authorList>
    </citation>
    <scope>NUCLEOTIDE SEQUENCE</scope>
    <source>
        <strain evidence="6">Expedition CK06-06</strain>
    </source>
</reference>
<dbReference type="InterPro" id="IPR001279">
    <property type="entry name" value="Metallo-B-lactamas"/>
</dbReference>
<dbReference type="Gene3D" id="3.60.15.10">
    <property type="entry name" value="Ribonuclease Z/Hydroxyacylglutathione hydrolase-like"/>
    <property type="match status" value="1"/>
</dbReference>
<dbReference type="InterPro" id="IPR051453">
    <property type="entry name" value="MBL_Glyoxalase_II"/>
</dbReference>
<feature type="domain" description="Metallo-beta-lactamase" evidence="5">
    <location>
        <begin position="7"/>
        <end position="183"/>
    </location>
</feature>
<dbReference type="AlphaFoldDB" id="X1Q851"/>
<evidence type="ECO:0000256" key="2">
    <source>
        <dbReference type="ARBA" id="ARBA00022723"/>
    </source>
</evidence>
<comment type="cofactor">
    <cofactor evidence="1">
        <name>Zn(2+)</name>
        <dbReference type="ChEBI" id="CHEBI:29105"/>
    </cofactor>
</comment>
<dbReference type="PANTHER" id="PTHR46233:SF3">
    <property type="entry name" value="HYDROXYACYLGLUTATHIONE HYDROLASE GLOC"/>
    <property type="match status" value="1"/>
</dbReference>
<dbReference type="GO" id="GO:0016787">
    <property type="term" value="F:hydrolase activity"/>
    <property type="evidence" value="ECO:0007669"/>
    <property type="project" value="UniProtKB-KW"/>
</dbReference>
<dbReference type="SUPFAM" id="SSF56281">
    <property type="entry name" value="Metallo-hydrolase/oxidoreductase"/>
    <property type="match status" value="1"/>
</dbReference>
<protein>
    <recommendedName>
        <fullName evidence="5">Metallo-beta-lactamase domain-containing protein</fullName>
    </recommendedName>
</protein>
<dbReference type="CDD" id="cd06262">
    <property type="entry name" value="metallo-hydrolase-like_MBL-fold"/>
    <property type="match status" value="1"/>
</dbReference>
<organism evidence="6">
    <name type="scientific">marine sediment metagenome</name>
    <dbReference type="NCBI Taxonomy" id="412755"/>
    <lineage>
        <taxon>unclassified sequences</taxon>
        <taxon>metagenomes</taxon>
        <taxon>ecological metagenomes</taxon>
    </lineage>
</organism>
<proteinExistence type="predicted"/>
<accession>X1Q851</accession>
<evidence type="ECO:0000313" key="6">
    <source>
        <dbReference type="EMBL" id="GAI50946.1"/>
    </source>
</evidence>
<keyword evidence="3" id="KW-0378">Hydrolase</keyword>
<dbReference type="GO" id="GO:0046872">
    <property type="term" value="F:metal ion binding"/>
    <property type="evidence" value="ECO:0007669"/>
    <property type="project" value="UniProtKB-KW"/>
</dbReference>
<evidence type="ECO:0000256" key="1">
    <source>
        <dbReference type="ARBA" id="ARBA00001947"/>
    </source>
</evidence>
<gene>
    <name evidence="6" type="ORF">S06H3_57938</name>
</gene>
<keyword evidence="4" id="KW-0862">Zinc</keyword>
<evidence type="ECO:0000259" key="5">
    <source>
        <dbReference type="SMART" id="SM00849"/>
    </source>
</evidence>
<sequence>TVFILILCIIVLFGSESNKEGMIIDPGAEAKGILKSVDNLGLDIKFIVLTHGHIDHIGALKEVKEAAGAEICLHSGDANLLQGRSSGTDFGLPYPDSPSPNRLLEGGDSIDVGDLHFLVLHTPGHSLGGICLLGHGVVFCGDTLFNYGIGRTDFPSASHSQLMNSIHTKLMILPDNTIVYPGHGPETTIGTERRGNPFLRG</sequence>
<keyword evidence="2" id="KW-0479">Metal-binding</keyword>
<evidence type="ECO:0000256" key="3">
    <source>
        <dbReference type="ARBA" id="ARBA00022801"/>
    </source>
</evidence>
<dbReference type="EMBL" id="BARV01037449">
    <property type="protein sequence ID" value="GAI50946.1"/>
    <property type="molecule type" value="Genomic_DNA"/>
</dbReference>